<evidence type="ECO:0000256" key="7">
    <source>
        <dbReference type="SAM" id="Phobius"/>
    </source>
</evidence>
<dbReference type="InterPro" id="IPR051449">
    <property type="entry name" value="ABC-2_transporter_component"/>
</dbReference>
<evidence type="ECO:0000313" key="11">
    <source>
        <dbReference type="Proteomes" id="UP000636394"/>
    </source>
</evidence>
<reference evidence="9 11" key="1">
    <citation type="submission" date="2019-11" db="EMBL/GenBank/DDBJ databases">
        <title>Eggerthellaceae novel genus isolated from the rectal contents of marmort.</title>
        <authorList>
            <person name="Zhang G."/>
        </authorList>
    </citation>
    <scope>NUCLEOTIDE SEQUENCE [LARGE SCALE GENOMIC DNA]</scope>
    <source>
        <strain evidence="9">Zg-886</strain>
        <strain evidence="11">zg-886</strain>
    </source>
</reference>
<keyword evidence="2" id="KW-1003">Cell membrane</keyword>
<comment type="subcellular location">
    <subcellularLocation>
        <location evidence="1">Cell membrane</location>
        <topology evidence="1">Multi-pass membrane protein</topology>
    </subcellularLocation>
</comment>
<organism evidence="10 12">
    <name type="scientific">Xiamenia xianingshaonis</name>
    <dbReference type="NCBI Taxonomy" id="2682776"/>
    <lineage>
        <taxon>Bacteria</taxon>
        <taxon>Bacillati</taxon>
        <taxon>Actinomycetota</taxon>
        <taxon>Coriobacteriia</taxon>
        <taxon>Eggerthellales</taxon>
        <taxon>Eggerthellaceae</taxon>
        <taxon>Xiamenia</taxon>
    </lineage>
</organism>
<gene>
    <name evidence="9" type="ORF">GMI68_09515</name>
    <name evidence="10" type="ORF">J7S26_05460</name>
</gene>
<dbReference type="PANTHER" id="PTHR30294:SF38">
    <property type="entry name" value="TRANSPORT PERMEASE PROTEIN"/>
    <property type="match status" value="1"/>
</dbReference>
<name>A0A9E6STU3_9ACTN</name>
<feature type="transmembrane region" description="Helical" evidence="7">
    <location>
        <begin position="214"/>
        <end position="238"/>
    </location>
</feature>
<keyword evidence="4 7" id="KW-1133">Transmembrane helix</keyword>
<feature type="transmembrane region" description="Helical" evidence="7">
    <location>
        <begin position="258"/>
        <end position="280"/>
    </location>
</feature>
<protein>
    <submittedName>
        <fullName evidence="10">ABC transporter permease</fullName>
    </submittedName>
</protein>
<dbReference type="EMBL" id="CP072829">
    <property type="protein sequence ID" value="QTU83830.1"/>
    <property type="molecule type" value="Genomic_DNA"/>
</dbReference>
<keyword evidence="5 7" id="KW-0472">Membrane</keyword>
<evidence type="ECO:0000313" key="9">
    <source>
        <dbReference type="EMBL" id="NHM14986.1"/>
    </source>
</evidence>
<accession>A0A9E6STU3</accession>
<dbReference type="PANTHER" id="PTHR30294">
    <property type="entry name" value="MEMBRANE COMPONENT OF ABC TRANSPORTER YHHJ-RELATED"/>
    <property type="match status" value="1"/>
</dbReference>
<evidence type="ECO:0000256" key="5">
    <source>
        <dbReference type="ARBA" id="ARBA00023136"/>
    </source>
</evidence>
<evidence type="ECO:0000256" key="6">
    <source>
        <dbReference type="SAM" id="MobiDB-lite"/>
    </source>
</evidence>
<evidence type="ECO:0000256" key="3">
    <source>
        <dbReference type="ARBA" id="ARBA00022692"/>
    </source>
</evidence>
<feature type="domain" description="ABC-2 type transporter transmembrane" evidence="8">
    <location>
        <begin position="18"/>
        <end position="405"/>
    </location>
</feature>
<feature type="transmembrane region" description="Helical" evidence="7">
    <location>
        <begin position="18"/>
        <end position="40"/>
    </location>
</feature>
<proteinExistence type="predicted"/>
<dbReference type="Proteomes" id="UP000636394">
    <property type="component" value="Unassembled WGS sequence"/>
</dbReference>
<feature type="transmembrane region" description="Helical" evidence="7">
    <location>
        <begin position="387"/>
        <end position="408"/>
    </location>
</feature>
<dbReference type="Proteomes" id="UP000671910">
    <property type="component" value="Chromosome"/>
</dbReference>
<evidence type="ECO:0000313" key="12">
    <source>
        <dbReference type="Proteomes" id="UP000671910"/>
    </source>
</evidence>
<feature type="transmembrane region" description="Helical" evidence="7">
    <location>
        <begin position="292"/>
        <end position="314"/>
    </location>
</feature>
<feature type="transmembrane region" description="Helical" evidence="7">
    <location>
        <begin position="326"/>
        <end position="344"/>
    </location>
</feature>
<feature type="region of interest" description="Disordered" evidence="6">
    <location>
        <begin position="75"/>
        <end position="97"/>
    </location>
</feature>
<dbReference type="InterPro" id="IPR013525">
    <property type="entry name" value="ABC2_TM"/>
</dbReference>
<keyword evidence="3 7" id="KW-0812">Transmembrane</keyword>
<dbReference type="AlphaFoldDB" id="A0A9E6STU3"/>
<evidence type="ECO:0000259" key="8">
    <source>
        <dbReference type="Pfam" id="PF12698"/>
    </source>
</evidence>
<evidence type="ECO:0000256" key="2">
    <source>
        <dbReference type="ARBA" id="ARBA00022475"/>
    </source>
</evidence>
<dbReference type="KEGG" id="ebz:J7S26_05460"/>
<evidence type="ECO:0000256" key="1">
    <source>
        <dbReference type="ARBA" id="ARBA00004651"/>
    </source>
</evidence>
<dbReference type="Pfam" id="PF12698">
    <property type="entry name" value="ABC2_membrane_3"/>
    <property type="match status" value="1"/>
</dbReference>
<keyword evidence="11" id="KW-1185">Reference proteome</keyword>
<evidence type="ECO:0000313" key="10">
    <source>
        <dbReference type="EMBL" id="QTU83830.1"/>
    </source>
</evidence>
<dbReference type="RefSeq" id="WP_166340497.1">
    <property type="nucleotide sequence ID" value="NZ_CP072829.1"/>
</dbReference>
<reference evidence="10" key="2">
    <citation type="submission" date="2021-04" db="EMBL/GenBank/DDBJ databases">
        <title>Novel species in family Eggerthellaceae.</title>
        <authorList>
            <person name="Zhang G."/>
        </authorList>
    </citation>
    <scope>NUCLEOTIDE SEQUENCE</scope>
    <source>
        <strain evidence="10">Zg-886</strain>
    </source>
</reference>
<dbReference type="GO" id="GO:0140359">
    <property type="term" value="F:ABC-type transporter activity"/>
    <property type="evidence" value="ECO:0007669"/>
    <property type="project" value="InterPro"/>
</dbReference>
<sequence length="416" mass="43506">MFDTYRYMLRALARDPGILVWALVFPIVLSTCFLFMFSGFEDATGLDPIPVIAVADEAYDQDEAFQQFIEALSDGGEAEDNNTESSTETEATDAEGDATLAVTFAPDAETAREELLDRAGDDDAPVAYVTLDDGVPQVFAVDSTDASGAAGIDAAIVYALMDVYASRAALAADIAQAAPALFADPAAVGALYELPDVTEKVSLTASAPQESVRYYFALLGMAALMGAQAALLAVISLLPNKSPLGARRSVSGVSRARALAGTLLACWTLSTACLCVGFAYMHWVCSVDVGDRLGWCLLVLAASSLMATALGALIAVLPRIPNGAKGGILTAITCFAALFAGLYGEPTMELADSVAAAFPASTLINPAVQVSEGFYSLLYYDSVMPCLGHVGVLLAMAAIFFLLSASALRRVRYASL</sequence>
<dbReference type="GO" id="GO:0005886">
    <property type="term" value="C:plasma membrane"/>
    <property type="evidence" value="ECO:0007669"/>
    <property type="project" value="UniProtKB-SubCell"/>
</dbReference>
<evidence type="ECO:0000256" key="4">
    <source>
        <dbReference type="ARBA" id="ARBA00022989"/>
    </source>
</evidence>
<dbReference type="EMBL" id="WPCR01000018">
    <property type="protein sequence ID" value="NHM14986.1"/>
    <property type="molecule type" value="Genomic_DNA"/>
</dbReference>